<reference evidence="2 3" key="1">
    <citation type="submission" date="2023-01" db="EMBL/GenBank/DDBJ databases">
        <title>Novel diversity within Roseofilum (Cyanobacteria; Desertifilaceae) from marine benthic mats with descriptions of four novel species.</title>
        <authorList>
            <person name="Wang Y."/>
            <person name="Berthold D.E."/>
            <person name="Hu J."/>
            <person name="Lefler F.W."/>
            <person name="Laughinghouse H.D. IV."/>
        </authorList>
    </citation>
    <scope>NUCLEOTIDE SEQUENCE [LARGE SCALE GENOMIC DNA]</scope>
    <source>
        <strain evidence="2 3">BLCC-M114</strain>
    </source>
</reference>
<accession>A0ABT7B225</accession>
<feature type="region of interest" description="Disordered" evidence="1">
    <location>
        <begin position="79"/>
        <end position="102"/>
    </location>
</feature>
<gene>
    <name evidence="2" type="ORF">PMG25_03860</name>
</gene>
<comment type="caution">
    <text evidence="2">The sequence shown here is derived from an EMBL/GenBank/DDBJ whole genome shotgun (WGS) entry which is preliminary data.</text>
</comment>
<keyword evidence="3" id="KW-1185">Reference proteome</keyword>
<name>A0ABT7B225_9CYAN</name>
<dbReference type="Proteomes" id="UP001235849">
    <property type="component" value="Unassembled WGS sequence"/>
</dbReference>
<evidence type="ECO:0000313" key="3">
    <source>
        <dbReference type="Proteomes" id="UP001235849"/>
    </source>
</evidence>
<protein>
    <submittedName>
        <fullName evidence="2">Prevent-host-death protein</fullName>
    </submittedName>
</protein>
<evidence type="ECO:0000313" key="2">
    <source>
        <dbReference type="EMBL" id="MDJ1173220.1"/>
    </source>
</evidence>
<dbReference type="EMBL" id="JAQOSO010000015">
    <property type="protein sequence ID" value="MDJ1173220.1"/>
    <property type="molecule type" value="Genomic_DNA"/>
</dbReference>
<proteinExistence type="predicted"/>
<dbReference type="RefSeq" id="WP_283765589.1">
    <property type="nucleotide sequence ID" value="NZ_JAQOSO010000015.1"/>
</dbReference>
<sequence>MNWDIRNIEQKFQEILSATPKEPQLIYEGDRLVAAVVDSRLFQDFLTWQQQRKMSSIADTFAELRSLCAEEDYFLEIPQRQNRENSFSDPGDDVSIGHEYNQ</sequence>
<organism evidence="2 3">
    <name type="scientific">Roseofilum capinflatum BLCC-M114</name>
    <dbReference type="NCBI Taxonomy" id="3022440"/>
    <lineage>
        <taxon>Bacteria</taxon>
        <taxon>Bacillati</taxon>
        <taxon>Cyanobacteriota</taxon>
        <taxon>Cyanophyceae</taxon>
        <taxon>Desertifilales</taxon>
        <taxon>Desertifilaceae</taxon>
        <taxon>Roseofilum</taxon>
        <taxon>Roseofilum capinflatum</taxon>
    </lineage>
</organism>
<evidence type="ECO:0000256" key="1">
    <source>
        <dbReference type="SAM" id="MobiDB-lite"/>
    </source>
</evidence>